<evidence type="ECO:0000313" key="1">
    <source>
        <dbReference type="EMBL" id="GFR22672.1"/>
    </source>
</evidence>
<comment type="caution">
    <text evidence="1">The sequence shown here is derived from an EMBL/GenBank/DDBJ whole genome shotgun (WGS) entry which is preliminary data.</text>
</comment>
<evidence type="ECO:0000313" key="2">
    <source>
        <dbReference type="Proteomes" id="UP000887116"/>
    </source>
</evidence>
<reference evidence="1" key="1">
    <citation type="submission" date="2020-07" db="EMBL/GenBank/DDBJ databases">
        <title>Multicomponent nature underlies the extraordinary mechanical properties of spider dragline silk.</title>
        <authorList>
            <person name="Kono N."/>
            <person name="Nakamura H."/>
            <person name="Mori M."/>
            <person name="Yoshida Y."/>
            <person name="Ohtoshi R."/>
            <person name="Malay A.D."/>
            <person name="Moran D.A.P."/>
            <person name="Tomita M."/>
            <person name="Numata K."/>
            <person name="Arakawa K."/>
        </authorList>
    </citation>
    <scope>NUCLEOTIDE SEQUENCE</scope>
</reference>
<dbReference type="EMBL" id="BMAO01038110">
    <property type="protein sequence ID" value="GFR22672.1"/>
    <property type="molecule type" value="Genomic_DNA"/>
</dbReference>
<dbReference type="OrthoDB" id="10355112at2759"/>
<protein>
    <submittedName>
        <fullName evidence="1">Uncharacterized protein</fullName>
    </submittedName>
</protein>
<dbReference type="Proteomes" id="UP000887116">
    <property type="component" value="Unassembled WGS sequence"/>
</dbReference>
<dbReference type="AlphaFoldDB" id="A0A8X6LVZ2"/>
<organism evidence="1 2">
    <name type="scientific">Trichonephila clavata</name>
    <name type="common">Joro spider</name>
    <name type="synonym">Nephila clavata</name>
    <dbReference type="NCBI Taxonomy" id="2740835"/>
    <lineage>
        <taxon>Eukaryota</taxon>
        <taxon>Metazoa</taxon>
        <taxon>Ecdysozoa</taxon>
        <taxon>Arthropoda</taxon>
        <taxon>Chelicerata</taxon>
        <taxon>Arachnida</taxon>
        <taxon>Araneae</taxon>
        <taxon>Araneomorphae</taxon>
        <taxon>Entelegynae</taxon>
        <taxon>Araneoidea</taxon>
        <taxon>Nephilidae</taxon>
        <taxon>Trichonephila</taxon>
    </lineage>
</organism>
<name>A0A8X6LVZ2_TRICU</name>
<gene>
    <name evidence="1" type="ORF">TNCT_342641</name>
</gene>
<proteinExistence type="predicted"/>
<sequence length="87" mass="9942">MTSRSRAIKFSLEIELLKEKKMVRSISNPKVQLQHVCIKVFGSFTRESDEACLTLLIGREDKSNHLRAYERKVITVSNIADIQTSTC</sequence>
<keyword evidence="2" id="KW-1185">Reference proteome</keyword>
<accession>A0A8X6LVZ2</accession>